<dbReference type="EMBL" id="UGQL01000001">
    <property type="protein sequence ID" value="STZ27165.1"/>
    <property type="molecule type" value="Genomic_DNA"/>
</dbReference>
<accession>A0A378RJL3</accession>
<dbReference type="Gene3D" id="1.10.10.60">
    <property type="entry name" value="Homeodomain-like"/>
    <property type="match status" value="1"/>
</dbReference>
<dbReference type="InterPro" id="IPR018060">
    <property type="entry name" value="HTH_AraC"/>
</dbReference>
<keyword evidence="6" id="KW-1185">Reference proteome</keyword>
<dbReference type="PANTHER" id="PTHR43280">
    <property type="entry name" value="ARAC-FAMILY TRANSCRIPTIONAL REGULATOR"/>
    <property type="match status" value="1"/>
</dbReference>
<keyword evidence="3" id="KW-0804">Transcription</keyword>
<evidence type="ECO:0000256" key="3">
    <source>
        <dbReference type="ARBA" id="ARBA00023163"/>
    </source>
</evidence>
<dbReference type="SUPFAM" id="SSF46689">
    <property type="entry name" value="Homeodomain-like"/>
    <property type="match status" value="1"/>
</dbReference>
<sequence>MSLAVTLDDLYKLYEANHPQHAQGIIIMNQVYQPMEEGVDYRQQFDGLILSFMTQGHMDVRIQTEAYRINKGDIAVILPQVIIEPLAASTDATMTTVGLSLDFLSNFPVLLQLIHNTTLRNHPLIQLNEEDTAVFKELLHLLQNVYVRNNALKTTETLHYLTLSLISFILEAYAPTDQTNHKPISRSSAIIHEFYQLVLHQATRHRSAKFYAAQLHLTPQYLTTLLKAETGKSILEWVTFFVMIQAKTLLNTTNLSIKEISHELHFTDTSLFCRYFKRNTGLSPENYRIQTGLPTNLAANLAGNKVR</sequence>
<evidence type="ECO:0000313" key="5">
    <source>
        <dbReference type="EMBL" id="STZ27165.1"/>
    </source>
</evidence>
<dbReference type="InterPro" id="IPR003313">
    <property type="entry name" value="AraC-bd"/>
</dbReference>
<dbReference type="Pfam" id="PF12833">
    <property type="entry name" value="HTH_18"/>
    <property type="match status" value="1"/>
</dbReference>
<dbReference type="Proteomes" id="UP000255024">
    <property type="component" value="Unassembled WGS sequence"/>
</dbReference>
<keyword evidence="2" id="KW-0238">DNA-binding</keyword>
<reference evidence="5 6" key="1">
    <citation type="submission" date="2018-06" db="EMBL/GenBank/DDBJ databases">
        <authorList>
            <consortium name="Pathogen Informatics"/>
            <person name="Doyle S."/>
        </authorList>
    </citation>
    <scope>NUCLEOTIDE SEQUENCE [LARGE SCALE GENOMIC DNA]</scope>
    <source>
        <strain evidence="5 6">NCTC11179</strain>
    </source>
</reference>
<feature type="domain" description="HTH araC/xylS-type" evidence="4">
    <location>
        <begin position="192"/>
        <end position="290"/>
    </location>
</feature>
<dbReference type="SMART" id="SM00342">
    <property type="entry name" value="HTH_ARAC"/>
    <property type="match status" value="1"/>
</dbReference>
<dbReference type="RefSeq" id="WP_115090154.1">
    <property type="nucleotide sequence ID" value="NZ_CP068107.1"/>
</dbReference>
<evidence type="ECO:0000256" key="2">
    <source>
        <dbReference type="ARBA" id="ARBA00023125"/>
    </source>
</evidence>
<dbReference type="GO" id="GO:0043565">
    <property type="term" value="F:sequence-specific DNA binding"/>
    <property type="evidence" value="ECO:0007669"/>
    <property type="project" value="InterPro"/>
</dbReference>
<dbReference type="PROSITE" id="PS01124">
    <property type="entry name" value="HTH_ARAC_FAMILY_2"/>
    <property type="match status" value="1"/>
</dbReference>
<proteinExistence type="predicted"/>
<dbReference type="PANTHER" id="PTHR43280:SF32">
    <property type="entry name" value="TRANSCRIPTIONAL REGULATORY PROTEIN"/>
    <property type="match status" value="1"/>
</dbReference>
<dbReference type="SUPFAM" id="SSF51215">
    <property type="entry name" value="Regulatory protein AraC"/>
    <property type="match status" value="1"/>
</dbReference>
<dbReference type="AlphaFoldDB" id="A0A378RJL3"/>
<dbReference type="Pfam" id="PF02311">
    <property type="entry name" value="AraC_binding"/>
    <property type="match status" value="1"/>
</dbReference>
<organism evidence="5 6">
    <name type="scientific">Myroides odoratus</name>
    <name type="common">Flavobacterium odoratum</name>
    <dbReference type="NCBI Taxonomy" id="256"/>
    <lineage>
        <taxon>Bacteria</taxon>
        <taxon>Pseudomonadati</taxon>
        <taxon>Bacteroidota</taxon>
        <taxon>Flavobacteriia</taxon>
        <taxon>Flavobacteriales</taxon>
        <taxon>Flavobacteriaceae</taxon>
        <taxon>Myroides</taxon>
    </lineage>
</organism>
<dbReference type="GO" id="GO:0003700">
    <property type="term" value="F:DNA-binding transcription factor activity"/>
    <property type="evidence" value="ECO:0007669"/>
    <property type="project" value="InterPro"/>
</dbReference>
<name>A0A378RJL3_MYROD</name>
<dbReference type="InterPro" id="IPR009057">
    <property type="entry name" value="Homeodomain-like_sf"/>
</dbReference>
<dbReference type="InterPro" id="IPR037923">
    <property type="entry name" value="HTH-like"/>
</dbReference>
<protein>
    <submittedName>
        <fullName evidence="5">Uncharacterized HTH-type transcriptional regulator ypdC</fullName>
    </submittedName>
</protein>
<keyword evidence="1" id="KW-0805">Transcription regulation</keyword>
<evidence type="ECO:0000259" key="4">
    <source>
        <dbReference type="PROSITE" id="PS01124"/>
    </source>
</evidence>
<evidence type="ECO:0000313" key="6">
    <source>
        <dbReference type="Proteomes" id="UP000255024"/>
    </source>
</evidence>
<gene>
    <name evidence="5" type="primary">ypdC_2</name>
    <name evidence="5" type="ORF">NCTC11179_00698</name>
</gene>
<evidence type="ECO:0000256" key="1">
    <source>
        <dbReference type="ARBA" id="ARBA00023015"/>
    </source>
</evidence>